<sequence>MSGPFIPIIPLCFQCGTDQNPCRCKFVGPTLGFITTIVAAVVCYPASLFCGCCFTKTGKDMLGFPVKLNGIVSDAIPI</sequence>
<evidence type="ECO:0000256" key="1">
    <source>
        <dbReference type="SAM" id="Phobius"/>
    </source>
</evidence>
<keyword evidence="3" id="KW-1185">Reference proteome</keyword>
<dbReference type="PANTHER" id="PTHR34673">
    <property type="entry name" value="COLD-REGULATED PROTEIN"/>
    <property type="match status" value="1"/>
</dbReference>
<keyword evidence="1" id="KW-1133">Transmembrane helix</keyword>
<name>A0ABQ1AAK1_ASPLE</name>
<dbReference type="PANTHER" id="PTHR34673:SF1">
    <property type="entry name" value="COLD-REGULATED PROTEIN"/>
    <property type="match status" value="1"/>
</dbReference>
<protein>
    <submittedName>
        <fullName evidence="2">Uncharacterized protein</fullName>
    </submittedName>
</protein>
<dbReference type="Proteomes" id="UP000465220">
    <property type="component" value="Unassembled WGS sequence"/>
</dbReference>
<organism evidence="2 3">
    <name type="scientific">Aspergillus lentulus</name>
    <dbReference type="NCBI Taxonomy" id="293939"/>
    <lineage>
        <taxon>Eukaryota</taxon>
        <taxon>Fungi</taxon>
        <taxon>Dikarya</taxon>
        <taxon>Ascomycota</taxon>
        <taxon>Pezizomycotina</taxon>
        <taxon>Eurotiomycetes</taxon>
        <taxon>Eurotiomycetidae</taxon>
        <taxon>Eurotiales</taxon>
        <taxon>Aspergillaceae</taxon>
        <taxon>Aspergillus</taxon>
        <taxon>Aspergillus subgen. Fumigati</taxon>
    </lineage>
</organism>
<gene>
    <name evidence="2" type="ORF">IFM60648_04956</name>
</gene>
<keyword evidence="1" id="KW-0812">Transmembrane</keyword>
<proteinExistence type="predicted"/>
<dbReference type="EMBL" id="BLKI01000025">
    <property type="protein sequence ID" value="GFF77438.1"/>
    <property type="molecule type" value="Genomic_DNA"/>
</dbReference>
<feature type="transmembrane region" description="Helical" evidence="1">
    <location>
        <begin position="33"/>
        <end position="54"/>
    </location>
</feature>
<evidence type="ECO:0000313" key="2">
    <source>
        <dbReference type="EMBL" id="GFF77438.1"/>
    </source>
</evidence>
<comment type="caution">
    <text evidence="2">The sequence shown here is derived from an EMBL/GenBank/DDBJ whole genome shotgun (WGS) entry which is preliminary data.</text>
</comment>
<keyword evidence="1" id="KW-0472">Membrane</keyword>
<evidence type="ECO:0000313" key="3">
    <source>
        <dbReference type="Proteomes" id="UP000465220"/>
    </source>
</evidence>
<accession>A0ABQ1AAK1</accession>
<reference evidence="2 3" key="1">
    <citation type="submission" date="2020-01" db="EMBL/GenBank/DDBJ databases">
        <title>Draft genome sequence of Aspergillus lentulus IFM 60648.</title>
        <authorList>
            <person name="Takahashi H."/>
            <person name="Yaguchi T."/>
        </authorList>
    </citation>
    <scope>NUCLEOTIDE SEQUENCE [LARGE SCALE GENOMIC DNA]</scope>
    <source>
        <strain evidence="2 3">IFM 60648</strain>
    </source>
</reference>